<protein>
    <submittedName>
        <fullName evidence="2">Uncharacterized protein</fullName>
    </submittedName>
</protein>
<proteinExistence type="predicted"/>
<dbReference type="AlphaFoldDB" id="A0A9P5AMY6"/>
<gene>
    <name evidence="2" type="ORF">FBEOM_4532</name>
</gene>
<comment type="caution">
    <text evidence="2">The sequence shown here is derived from an EMBL/GenBank/DDBJ whole genome shotgun (WGS) entry which is preliminary data.</text>
</comment>
<reference evidence="2" key="1">
    <citation type="journal article" date="2017" name="Mycologia">
        <title>Fusarium algeriense, sp. nov., a novel toxigenic crown rot pathogen of durum wheat from Algeria is nested in the Fusarium burgessii species complex.</title>
        <authorList>
            <person name="Laraba I."/>
            <person name="Keddad A."/>
            <person name="Boureghda H."/>
            <person name="Abdallah N."/>
            <person name="Vaughan M.M."/>
            <person name="Proctor R.H."/>
            <person name="Busman M."/>
            <person name="O'Donnell K."/>
        </authorList>
    </citation>
    <scope>NUCLEOTIDE SEQUENCE</scope>
    <source>
        <strain evidence="2">NRRL 25174</strain>
    </source>
</reference>
<name>A0A9P5AMY6_9HYPO</name>
<evidence type="ECO:0000313" key="3">
    <source>
        <dbReference type="Proteomes" id="UP000730481"/>
    </source>
</evidence>
<keyword evidence="3" id="KW-1185">Reference proteome</keyword>
<dbReference type="OrthoDB" id="1421156at2759"/>
<dbReference type="EMBL" id="PVQB02000190">
    <property type="protein sequence ID" value="KAF4341536.1"/>
    <property type="molecule type" value="Genomic_DNA"/>
</dbReference>
<reference evidence="2" key="2">
    <citation type="submission" date="2020-02" db="EMBL/GenBank/DDBJ databases">
        <title>Identification and distribution of gene clusters putatively required for synthesis of sphingolipid metabolism inhibitors in phylogenetically diverse species of the filamentous fungus Fusarium.</title>
        <authorList>
            <person name="Kim H.-S."/>
            <person name="Busman M."/>
            <person name="Brown D.W."/>
            <person name="Divon H."/>
            <person name="Uhlig S."/>
            <person name="Proctor R.H."/>
        </authorList>
    </citation>
    <scope>NUCLEOTIDE SEQUENCE</scope>
    <source>
        <strain evidence="2">NRRL 25174</strain>
    </source>
</reference>
<accession>A0A9P5AMY6</accession>
<sequence length="50" mass="5678">MNSIDASNHFPDDVLPPEGDFPSRKDLVTAINAWARERGYAFLVKNSWKT</sequence>
<feature type="non-terminal residue" evidence="2">
    <location>
        <position position="50"/>
    </location>
</feature>
<feature type="region of interest" description="Disordered" evidence="1">
    <location>
        <begin position="1"/>
        <end position="22"/>
    </location>
</feature>
<dbReference type="Proteomes" id="UP000730481">
    <property type="component" value="Unassembled WGS sequence"/>
</dbReference>
<organism evidence="2 3">
    <name type="scientific">Fusarium beomiforme</name>
    <dbReference type="NCBI Taxonomy" id="44412"/>
    <lineage>
        <taxon>Eukaryota</taxon>
        <taxon>Fungi</taxon>
        <taxon>Dikarya</taxon>
        <taxon>Ascomycota</taxon>
        <taxon>Pezizomycotina</taxon>
        <taxon>Sordariomycetes</taxon>
        <taxon>Hypocreomycetidae</taxon>
        <taxon>Hypocreales</taxon>
        <taxon>Nectriaceae</taxon>
        <taxon>Fusarium</taxon>
        <taxon>Fusarium burgessii species complex</taxon>
    </lineage>
</organism>
<evidence type="ECO:0000313" key="2">
    <source>
        <dbReference type="EMBL" id="KAF4341536.1"/>
    </source>
</evidence>
<evidence type="ECO:0000256" key="1">
    <source>
        <dbReference type="SAM" id="MobiDB-lite"/>
    </source>
</evidence>